<dbReference type="Gene3D" id="3.40.50.300">
    <property type="entry name" value="P-loop containing nucleotide triphosphate hydrolases"/>
    <property type="match status" value="1"/>
</dbReference>
<name>A0A0F5Q9X7_9HYPH</name>
<dbReference type="STRING" id="1293439.WH87_08840"/>
<dbReference type="InterPro" id="IPR008995">
    <property type="entry name" value="Mo/tungstate-bd_C_term_dom"/>
</dbReference>
<dbReference type="InterPro" id="IPR013611">
    <property type="entry name" value="Transp-assoc_OB_typ2"/>
</dbReference>
<dbReference type="GO" id="GO:0055052">
    <property type="term" value="C:ATP-binding cassette (ABC) transporter complex, substrate-binding subunit-containing"/>
    <property type="evidence" value="ECO:0007669"/>
    <property type="project" value="TreeGrafter"/>
</dbReference>
<dbReference type="PANTHER" id="PTHR43875">
    <property type="entry name" value="MALTODEXTRIN IMPORT ATP-BINDING PROTEIN MSMX"/>
    <property type="match status" value="1"/>
</dbReference>
<dbReference type="Pfam" id="PF08402">
    <property type="entry name" value="TOBE_2"/>
    <property type="match status" value="1"/>
</dbReference>
<dbReference type="PATRIC" id="fig|1293439.3.peg.1347"/>
<dbReference type="InterPro" id="IPR003439">
    <property type="entry name" value="ABC_transporter-like_ATP-bd"/>
</dbReference>
<evidence type="ECO:0000256" key="4">
    <source>
        <dbReference type="ARBA" id="ARBA00022741"/>
    </source>
</evidence>
<dbReference type="InterPro" id="IPR017871">
    <property type="entry name" value="ABC_transporter-like_CS"/>
</dbReference>
<comment type="similarity">
    <text evidence="2">Belongs to the ABC transporter superfamily.</text>
</comment>
<dbReference type="GO" id="GO:0008643">
    <property type="term" value="P:carbohydrate transport"/>
    <property type="evidence" value="ECO:0007669"/>
    <property type="project" value="InterPro"/>
</dbReference>
<proteinExistence type="inferred from homology"/>
<dbReference type="InterPro" id="IPR047641">
    <property type="entry name" value="ABC_transpr_MalK/UgpC-like"/>
</dbReference>
<evidence type="ECO:0000256" key="2">
    <source>
        <dbReference type="ARBA" id="ARBA00005417"/>
    </source>
</evidence>
<dbReference type="GO" id="GO:0140359">
    <property type="term" value="F:ABC-type transporter activity"/>
    <property type="evidence" value="ECO:0007669"/>
    <property type="project" value="InterPro"/>
</dbReference>
<dbReference type="GO" id="GO:0016887">
    <property type="term" value="F:ATP hydrolysis activity"/>
    <property type="evidence" value="ECO:0007669"/>
    <property type="project" value="InterPro"/>
</dbReference>
<dbReference type="NCBIfam" id="NF008653">
    <property type="entry name" value="PRK11650.1"/>
    <property type="match status" value="1"/>
</dbReference>
<evidence type="ECO:0000256" key="1">
    <source>
        <dbReference type="ARBA" id="ARBA00004417"/>
    </source>
</evidence>
<keyword evidence="3" id="KW-0813">Transport</keyword>
<dbReference type="Proteomes" id="UP000033411">
    <property type="component" value="Unassembled WGS sequence"/>
</dbReference>
<dbReference type="CDD" id="cd03301">
    <property type="entry name" value="ABC_MalK_N"/>
    <property type="match status" value="1"/>
</dbReference>
<dbReference type="InterPro" id="IPR012340">
    <property type="entry name" value="NA-bd_OB-fold"/>
</dbReference>
<dbReference type="Gene3D" id="2.40.50.140">
    <property type="entry name" value="Nucleic acid-binding proteins"/>
    <property type="match status" value="1"/>
</dbReference>
<dbReference type="InterPro" id="IPR027417">
    <property type="entry name" value="P-loop_NTPase"/>
</dbReference>
<dbReference type="SUPFAM" id="SSF52540">
    <property type="entry name" value="P-loop containing nucleoside triphosphate hydrolases"/>
    <property type="match status" value="1"/>
</dbReference>
<keyword evidence="8" id="KW-1185">Reference proteome</keyword>
<accession>A0A0F5Q9X7</accession>
<dbReference type="EMBL" id="LANJ01000016">
    <property type="protein sequence ID" value="KKC37792.1"/>
    <property type="molecule type" value="Genomic_DNA"/>
</dbReference>
<dbReference type="InterPro" id="IPR015855">
    <property type="entry name" value="ABC_transpr_MalK-like"/>
</dbReference>
<dbReference type="SUPFAM" id="SSF50331">
    <property type="entry name" value="MOP-like"/>
    <property type="match status" value="1"/>
</dbReference>
<evidence type="ECO:0000313" key="8">
    <source>
        <dbReference type="Proteomes" id="UP000033411"/>
    </source>
</evidence>
<dbReference type="Pfam" id="PF00005">
    <property type="entry name" value="ABC_tran"/>
    <property type="match status" value="1"/>
</dbReference>
<keyword evidence="5" id="KW-0067">ATP-binding</keyword>
<keyword evidence="4" id="KW-0547">Nucleotide-binding</keyword>
<evidence type="ECO:0000313" key="7">
    <source>
        <dbReference type="EMBL" id="KKC37792.1"/>
    </source>
</evidence>
<evidence type="ECO:0000259" key="6">
    <source>
        <dbReference type="PROSITE" id="PS50893"/>
    </source>
</evidence>
<feature type="domain" description="ABC transporter" evidence="6">
    <location>
        <begin position="8"/>
        <end position="238"/>
    </location>
</feature>
<organism evidence="7 8">
    <name type="scientific">Devosia epidermidihirudinis</name>
    <dbReference type="NCBI Taxonomy" id="1293439"/>
    <lineage>
        <taxon>Bacteria</taxon>
        <taxon>Pseudomonadati</taxon>
        <taxon>Pseudomonadota</taxon>
        <taxon>Alphaproteobacteria</taxon>
        <taxon>Hyphomicrobiales</taxon>
        <taxon>Devosiaceae</taxon>
        <taxon>Devosia</taxon>
    </lineage>
</organism>
<dbReference type="FunFam" id="3.40.50.300:FF:000042">
    <property type="entry name" value="Maltose/maltodextrin ABC transporter, ATP-binding protein"/>
    <property type="match status" value="1"/>
</dbReference>
<comment type="caution">
    <text evidence="7">The sequence shown here is derived from an EMBL/GenBank/DDBJ whole genome shotgun (WGS) entry which is preliminary data.</text>
</comment>
<dbReference type="PROSITE" id="PS00211">
    <property type="entry name" value="ABC_TRANSPORTER_1"/>
    <property type="match status" value="1"/>
</dbReference>
<dbReference type="OrthoDB" id="9802264at2"/>
<dbReference type="PANTHER" id="PTHR43875:SF1">
    <property type="entry name" value="OSMOPROTECTIVE COMPOUNDS UPTAKE ATP-BINDING PROTEIN GGTA"/>
    <property type="match status" value="1"/>
</dbReference>
<dbReference type="Gene3D" id="2.40.50.100">
    <property type="match status" value="1"/>
</dbReference>
<evidence type="ECO:0000256" key="5">
    <source>
        <dbReference type="ARBA" id="ARBA00022840"/>
    </source>
</evidence>
<dbReference type="RefSeq" id="WP_046139452.1">
    <property type="nucleotide sequence ID" value="NZ_LANJ01000016.1"/>
</dbReference>
<comment type="subcellular location">
    <subcellularLocation>
        <location evidence="1">Cell inner membrane</location>
        <topology evidence="1">Peripheral membrane protein</topology>
    </subcellularLocation>
</comment>
<dbReference type="SMART" id="SM00382">
    <property type="entry name" value="AAA"/>
    <property type="match status" value="1"/>
</dbReference>
<dbReference type="GO" id="GO:0005524">
    <property type="term" value="F:ATP binding"/>
    <property type="evidence" value="ECO:0007669"/>
    <property type="project" value="UniProtKB-KW"/>
</dbReference>
<dbReference type="AlphaFoldDB" id="A0A0F5Q9X7"/>
<protein>
    <recommendedName>
        <fullName evidence="6">ABC transporter domain-containing protein</fullName>
    </recommendedName>
</protein>
<dbReference type="InterPro" id="IPR003593">
    <property type="entry name" value="AAA+_ATPase"/>
</dbReference>
<sequence length="368" mass="39642">MSQSIPAFEARGVSKSYAQTAVLKSIDLTIERGEFVVLLGPSGCGKSTLMRCIAGLDDIGGGSFKIEGQDVTNAAPAARDVAMVFQSYALFPHMNVADNIGFGMRIARRPKAEIAERVLAAAKILKIEHLLNRKPKALSGGQRQRVAIGRAIVRNPKIFLFDEPLSNLDAALRSETRVEITRLHRRIGNTMIYVTHDQVEAMTMADRIVVMRAGVIEQVGAPLELYNNPRNLFVATFLGQPPTNIVSASVEQSSSDALVLRVGNAGRLTLPSINGALKAGEVIRIGIRPESFSIGSGAGIVPVTVDLVEQLGNETQIYCRLDDGQSLTLNIAGQINPPVGSSLDLQIAPEQIMVFGADDQNLRYSAKQ</sequence>
<reference evidence="7 8" key="1">
    <citation type="submission" date="2015-03" db="EMBL/GenBank/DDBJ databases">
        <authorList>
            <person name="Lepp D."/>
            <person name="Hassan Y.I."/>
            <person name="Li X.-Z."/>
            <person name="Zhou T."/>
        </authorList>
    </citation>
    <scope>NUCLEOTIDE SEQUENCE [LARGE SCALE GENOMIC DNA]</scope>
    <source>
        <strain evidence="7 8">E84</strain>
    </source>
</reference>
<gene>
    <name evidence="7" type="ORF">WH87_08840</name>
</gene>
<dbReference type="PROSITE" id="PS50893">
    <property type="entry name" value="ABC_TRANSPORTER_2"/>
    <property type="match status" value="1"/>
</dbReference>
<evidence type="ECO:0000256" key="3">
    <source>
        <dbReference type="ARBA" id="ARBA00022448"/>
    </source>
</evidence>